<dbReference type="PANTHER" id="PTHR30007">
    <property type="entry name" value="PHP DOMAIN PROTEIN"/>
    <property type="match status" value="1"/>
</dbReference>
<dbReference type="NCBIfam" id="NF033580">
    <property type="entry name" value="transpos_IS5_3"/>
    <property type="match status" value="1"/>
</dbReference>
<dbReference type="Proteomes" id="UP000431826">
    <property type="component" value="Unassembled WGS sequence"/>
</dbReference>
<feature type="domain" description="Transposase IS4-like" evidence="1">
    <location>
        <begin position="4"/>
        <end position="138"/>
    </location>
</feature>
<dbReference type="GO" id="GO:0003677">
    <property type="term" value="F:DNA binding"/>
    <property type="evidence" value="ECO:0007669"/>
    <property type="project" value="InterPro"/>
</dbReference>
<dbReference type="EMBL" id="BLIR01000001">
    <property type="protein sequence ID" value="GFE36650.1"/>
    <property type="molecule type" value="Genomic_DNA"/>
</dbReference>
<evidence type="ECO:0000259" key="1">
    <source>
        <dbReference type="Pfam" id="PF01609"/>
    </source>
</evidence>
<sequence>MDGRCRPLAFILTPGQAGDAPAFEQVMAKIRVPRQRGRPRVRPSTVLADKAYSSRAIRDHLRNRGIRAVIPLSADQIANRRRRGRAGGRPPACDKIAYKQRNTVERCINKLKQWRGLATRYDKTATIYQAALHLAAIHIWSAR</sequence>
<dbReference type="Pfam" id="PF01609">
    <property type="entry name" value="DDE_Tnp_1"/>
    <property type="match status" value="1"/>
</dbReference>
<keyword evidence="3" id="KW-1185">Reference proteome</keyword>
<proteinExistence type="predicted"/>
<protein>
    <submittedName>
        <fullName evidence="2">IS5 family transposase</fullName>
    </submittedName>
</protein>
<evidence type="ECO:0000313" key="3">
    <source>
        <dbReference type="Proteomes" id="UP000431826"/>
    </source>
</evidence>
<accession>A0A640UM92</accession>
<reference evidence="2 3" key="1">
    <citation type="submission" date="2019-12" db="EMBL/GenBank/DDBJ databases">
        <title>Whole genome shotgun sequence of Streptomyces tubercidicus NBRC 13090.</title>
        <authorList>
            <person name="Ichikawa N."/>
            <person name="Kimura A."/>
            <person name="Kitahashi Y."/>
            <person name="Komaki H."/>
            <person name="Tamura T."/>
        </authorList>
    </citation>
    <scope>NUCLEOTIDE SEQUENCE [LARGE SCALE GENOMIC DNA]</scope>
    <source>
        <strain evidence="2 3">NBRC 13090</strain>
    </source>
</reference>
<comment type="caution">
    <text evidence="2">The sequence shown here is derived from an EMBL/GenBank/DDBJ whole genome shotgun (WGS) entry which is preliminary data.</text>
</comment>
<dbReference type="GO" id="GO:0004803">
    <property type="term" value="F:transposase activity"/>
    <property type="evidence" value="ECO:0007669"/>
    <property type="project" value="InterPro"/>
</dbReference>
<name>A0A640UM92_9ACTN</name>
<dbReference type="InterPro" id="IPR002559">
    <property type="entry name" value="Transposase_11"/>
</dbReference>
<gene>
    <name evidence="2" type="ORF">Stube_13230</name>
</gene>
<dbReference type="PANTHER" id="PTHR30007:SF1">
    <property type="entry name" value="BLR1914 PROTEIN"/>
    <property type="match status" value="1"/>
</dbReference>
<dbReference type="GO" id="GO:0006313">
    <property type="term" value="P:DNA transposition"/>
    <property type="evidence" value="ECO:0007669"/>
    <property type="project" value="InterPro"/>
</dbReference>
<organism evidence="2 3">
    <name type="scientific">Streptomyces tubercidicus</name>
    <dbReference type="NCBI Taxonomy" id="47759"/>
    <lineage>
        <taxon>Bacteria</taxon>
        <taxon>Bacillati</taxon>
        <taxon>Actinomycetota</taxon>
        <taxon>Actinomycetes</taxon>
        <taxon>Kitasatosporales</taxon>
        <taxon>Streptomycetaceae</taxon>
        <taxon>Streptomyces</taxon>
    </lineage>
</organism>
<dbReference type="AlphaFoldDB" id="A0A640UM92"/>
<evidence type="ECO:0000313" key="2">
    <source>
        <dbReference type="EMBL" id="GFE36650.1"/>
    </source>
</evidence>